<gene>
    <name evidence="5" type="ORF">EZS28_017366</name>
</gene>
<dbReference type="EMBL" id="SNRW01004515">
    <property type="protein sequence ID" value="KAA6387105.1"/>
    <property type="molecule type" value="Genomic_DNA"/>
</dbReference>
<feature type="domain" description="Ataxin-10" evidence="4">
    <location>
        <begin position="200"/>
        <end position="290"/>
    </location>
</feature>
<protein>
    <recommendedName>
        <fullName evidence="4">Ataxin-10 domain-containing protein</fullName>
    </recommendedName>
</protein>
<dbReference type="PANTHER" id="PTHR13255:SF0">
    <property type="entry name" value="ATAXIN-10"/>
    <property type="match status" value="1"/>
</dbReference>
<evidence type="ECO:0000313" key="6">
    <source>
        <dbReference type="Proteomes" id="UP000324800"/>
    </source>
</evidence>
<dbReference type="InterPro" id="IPR019156">
    <property type="entry name" value="Ataxin-10_domain"/>
</dbReference>
<accession>A0A5J4VWZ2</accession>
<feature type="compositionally biased region" description="Acidic residues" evidence="3">
    <location>
        <begin position="280"/>
        <end position="291"/>
    </location>
</feature>
<keyword evidence="2" id="KW-0131">Cell cycle</keyword>
<comment type="caution">
    <text evidence="5">The sequence shown here is derived from an EMBL/GenBank/DDBJ whole genome shotgun (WGS) entry which is preliminary data.</text>
</comment>
<organism evidence="5 6">
    <name type="scientific">Streblomastix strix</name>
    <dbReference type="NCBI Taxonomy" id="222440"/>
    <lineage>
        <taxon>Eukaryota</taxon>
        <taxon>Metamonada</taxon>
        <taxon>Preaxostyla</taxon>
        <taxon>Oxymonadida</taxon>
        <taxon>Streblomastigidae</taxon>
        <taxon>Streblomastix</taxon>
    </lineage>
</organism>
<dbReference type="SUPFAM" id="SSF48371">
    <property type="entry name" value="ARM repeat"/>
    <property type="match status" value="1"/>
</dbReference>
<feature type="region of interest" description="Disordered" evidence="3">
    <location>
        <begin position="276"/>
        <end position="304"/>
    </location>
</feature>
<evidence type="ECO:0000313" key="5">
    <source>
        <dbReference type="EMBL" id="KAA6387105.1"/>
    </source>
</evidence>
<sequence>MMHTPENEQHTDEDKADQLLPTQIDRQSLINIFIEYFNIGIKEGFTLSQVKVFCLILSCIYSITTNPSHIYIRNSQLEGDSQQRDIYIIGEELVREGIDIIIIEMLYHSVVFQPPQFGRRIVDVGNVQQPISYEQWRCKQKNIDDKEKYQLNIQSTTKIEIIDKYQYWPQIGFKRLNEQSSSSSLQPSSTTIPPLLEQGYRTLLLKTLGNLCYSTIEGPQHIRQINAFPLILTLTNYDDSNPFMREAAIWTMRNATLGNKENSDLVASMTSSGSIRTDLGIDEQSVDPEMESDIKDEKEVIQSK</sequence>
<dbReference type="Proteomes" id="UP000324800">
    <property type="component" value="Unassembled WGS sequence"/>
</dbReference>
<dbReference type="InterPro" id="IPR011989">
    <property type="entry name" value="ARM-like"/>
</dbReference>
<reference evidence="5 6" key="1">
    <citation type="submission" date="2019-03" db="EMBL/GenBank/DDBJ databases">
        <title>Single cell metagenomics reveals metabolic interactions within the superorganism composed of flagellate Streblomastix strix and complex community of Bacteroidetes bacteria on its surface.</title>
        <authorList>
            <person name="Treitli S.C."/>
            <person name="Kolisko M."/>
            <person name="Husnik F."/>
            <person name="Keeling P."/>
            <person name="Hampl V."/>
        </authorList>
    </citation>
    <scope>NUCLEOTIDE SEQUENCE [LARGE SCALE GENOMIC DNA]</scope>
    <source>
        <strain evidence="5">ST1C</strain>
    </source>
</reference>
<dbReference type="AlphaFoldDB" id="A0A5J4VWZ2"/>
<dbReference type="OrthoDB" id="379794at2759"/>
<dbReference type="InterPro" id="IPR051374">
    <property type="entry name" value="Ataxin-10/CTR86_families"/>
</dbReference>
<dbReference type="PANTHER" id="PTHR13255">
    <property type="entry name" value="ATAXIN-10"/>
    <property type="match status" value="1"/>
</dbReference>
<dbReference type="GO" id="GO:0005829">
    <property type="term" value="C:cytosol"/>
    <property type="evidence" value="ECO:0007669"/>
    <property type="project" value="TreeGrafter"/>
</dbReference>
<name>A0A5J4VWZ2_9EUKA</name>
<evidence type="ECO:0000256" key="1">
    <source>
        <dbReference type="ARBA" id="ARBA00022618"/>
    </source>
</evidence>
<feature type="compositionally biased region" description="Basic and acidic residues" evidence="3">
    <location>
        <begin position="292"/>
        <end position="304"/>
    </location>
</feature>
<evidence type="ECO:0000256" key="2">
    <source>
        <dbReference type="ARBA" id="ARBA00023306"/>
    </source>
</evidence>
<keyword evidence="1" id="KW-0132">Cell division</keyword>
<evidence type="ECO:0000259" key="4">
    <source>
        <dbReference type="Pfam" id="PF09759"/>
    </source>
</evidence>
<proteinExistence type="predicted"/>
<dbReference type="InterPro" id="IPR016024">
    <property type="entry name" value="ARM-type_fold"/>
</dbReference>
<evidence type="ECO:0000256" key="3">
    <source>
        <dbReference type="SAM" id="MobiDB-lite"/>
    </source>
</evidence>
<dbReference type="Pfam" id="PF09759">
    <property type="entry name" value="Atx10homo_assoc"/>
    <property type="match status" value="1"/>
</dbReference>
<dbReference type="Gene3D" id="1.25.10.10">
    <property type="entry name" value="Leucine-rich Repeat Variant"/>
    <property type="match status" value="1"/>
</dbReference>
<dbReference type="GO" id="GO:0051301">
    <property type="term" value="P:cell division"/>
    <property type="evidence" value="ECO:0007669"/>
    <property type="project" value="UniProtKB-KW"/>
</dbReference>